<comment type="caution">
    <text evidence="2">The sequence shown here is derived from an EMBL/GenBank/DDBJ whole genome shotgun (WGS) entry which is preliminary data.</text>
</comment>
<evidence type="ECO:0000313" key="3">
    <source>
        <dbReference type="Proteomes" id="UP000246569"/>
    </source>
</evidence>
<evidence type="ECO:0000256" key="1">
    <source>
        <dbReference type="SAM" id="SignalP"/>
    </source>
</evidence>
<dbReference type="Proteomes" id="UP000246569">
    <property type="component" value="Unassembled WGS sequence"/>
</dbReference>
<feature type="signal peptide" evidence="1">
    <location>
        <begin position="1"/>
        <end position="24"/>
    </location>
</feature>
<name>A0A317MZ21_9GAMM</name>
<accession>A0A317MZ21</accession>
<keyword evidence="1" id="KW-0732">Signal</keyword>
<protein>
    <submittedName>
        <fullName evidence="2">Putative secreted protein with PEP-CTERM sorting signal</fullName>
    </submittedName>
</protein>
<sequence>MQTSLWHRCTAVIISMLITAIANAAPVLIAYDSIDPTSIETFESYPSGPTDITTFNGFSFIPSIPYGIAGICRGYYCPSAALIASIEVFEPPSPVVRQLTGFAPGTTQVGLLVDSFWRLAHLYSPAAGFKPDAFIITVIGNSGTSDFALTLTEKTWFAFEDQTGLLEISFANYGSHTNDYQYSMWNYLFDDIITFSPIPEPPSAFLVASGLIVSASLRRYRRRNYRRKPCVAVSS</sequence>
<dbReference type="AlphaFoldDB" id="A0A317MZ21"/>
<dbReference type="EMBL" id="QGTJ01000002">
    <property type="protein sequence ID" value="PWV64592.1"/>
    <property type="molecule type" value="Genomic_DNA"/>
</dbReference>
<organism evidence="2 3">
    <name type="scientific">Plasticicumulans acidivorans</name>
    <dbReference type="NCBI Taxonomy" id="886464"/>
    <lineage>
        <taxon>Bacteria</taxon>
        <taxon>Pseudomonadati</taxon>
        <taxon>Pseudomonadota</taxon>
        <taxon>Gammaproteobacteria</taxon>
        <taxon>Candidatus Competibacteraceae</taxon>
        <taxon>Plasticicumulans</taxon>
    </lineage>
</organism>
<keyword evidence="3" id="KW-1185">Reference proteome</keyword>
<reference evidence="2 3" key="1">
    <citation type="submission" date="2018-05" db="EMBL/GenBank/DDBJ databases">
        <title>Genomic Encyclopedia of Type Strains, Phase IV (KMG-IV): sequencing the most valuable type-strain genomes for metagenomic binning, comparative biology and taxonomic classification.</title>
        <authorList>
            <person name="Goeker M."/>
        </authorList>
    </citation>
    <scope>NUCLEOTIDE SEQUENCE [LARGE SCALE GENOMIC DNA]</scope>
    <source>
        <strain evidence="2 3">DSM 23606</strain>
    </source>
</reference>
<gene>
    <name evidence="2" type="ORF">C7443_102242</name>
</gene>
<proteinExistence type="predicted"/>
<evidence type="ECO:0000313" key="2">
    <source>
        <dbReference type="EMBL" id="PWV64592.1"/>
    </source>
</evidence>
<feature type="chain" id="PRO_5016249117" evidence="1">
    <location>
        <begin position="25"/>
        <end position="235"/>
    </location>
</feature>